<sequence length="61" mass="6843">MGGFALRGDGGKNKYLLKAPQDDNISGTASKKIPKDERSPFSREIWLNKLNQIFISEVKMC</sequence>
<dbReference type="RefSeq" id="WP_124147693.1">
    <property type="nucleotide sequence ID" value="NZ_CAWOKI010000303.1"/>
</dbReference>
<protein>
    <submittedName>
        <fullName evidence="2">Uncharacterized protein</fullName>
    </submittedName>
</protein>
<proteinExistence type="predicted"/>
<feature type="region of interest" description="Disordered" evidence="1">
    <location>
        <begin position="1"/>
        <end position="38"/>
    </location>
</feature>
<evidence type="ECO:0000313" key="2">
    <source>
        <dbReference type="EMBL" id="RQH24215.1"/>
    </source>
</evidence>
<keyword evidence="3" id="KW-1185">Reference proteome</keyword>
<dbReference type="EMBL" id="RCBY01000325">
    <property type="protein sequence ID" value="RQH24215.1"/>
    <property type="molecule type" value="Genomic_DNA"/>
</dbReference>
<evidence type="ECO:0000313" key="3">
    <source>
        <dbReference type="Proteomes" id="UP000269154"/>
    </source>
</evidence>
<gene>
    <name evidence="2" type="ORF">D5R40_29960</name>
</gene>
<dbReference type="AlphaFoldDB" id="A0A3N6PFJ3"/>
<evidence type="ECO:0000256" key="1">
    <source>
        <dbReference type="SAM" id="MobiDB-lite"/>
    </source>
</evidence>
<accession>A0A3N6PFJ3</accession>
<name>A0A3N6PFJ3_9CYAN</name>
<reference evidence="2 3" key="1">
    <citation type="journal article" date="2018" name="ACS Chem. Biol.">
        <title>Ketoreductase domain dysfunction expands chemodiversity: malyngamide biosynthesis in the cyanobacterium Okeania hirsuta.</title>
        <authorList>
            <person name="Moss N.A."/>
            <person name="Leao T."/>
            <person name="Rankin M."/>
            <person name="McCullough T.M."/>
            <person name="Qu P."/>
            <person name="Korobeynikov A."/>
            <person name="Smith J.L."/>
            <person name="Gerwick L."/>
            <person name="Gerwick W.H."/>
        </authorList>
    </citation>
    <scope>NUCLEOTIDE SEQUENCE [LARGE SCALE GENOMIC DNA]</scope>
    <source>
        <strain evidence="2 3">PAB10Feb10-1</strain>
    </source>
</reference>
<organism evidence="2 3">
    <name type="scientific">Okeania hirsuta</name>
    <dbReference type="NCBI Taxonomy" id="1458930"/>
    <lineage>
        <taxon>Bacteria</taxon>
        <taxon>Bacillati</taxon>
        <taxon>Cyanobacteriota</taxon>
        <taxon>Cyanophyceae</taxon>
        <taxon>Oscillatoriophycideae</taxon>
        <taxon>Oscillatoriales</taxon>
        <taxon>Microcoleaceae</taxon>
        <taxon>Okeania</taxon>
    </lineage>
</organism>
<dbReference type="Proteomes" id="UP000269154">
    <property type="component" value="Unassembled WGS sequence"/>
</dbReference>
<feature type="non-terminal residue" evidence="2">
    <location>
        <position position="61"/>
    </location>
</feature>
<comment type="caution">
    <text evidence="2">The sequence shown here is derived from an EMBL/GenBank/DDBJ whole genome shotgun (WGS) entry which is preliminary data.</text>
</comment>